<dbReference type="Proteomes" id="UP001064048">
    <property type="component" value="Chromosome 30"/>
</dbReference>
<organism evidence="1 2">
    <name type="scientific">Choristoneura fumiferana</name>
    <name type="common">Spruce budworm moth</name>
    <name type="synonym">Archips fumiferana</name>
    <dbReference type="NCBI Taxonomy" id="7141"/>
    <lineage>
        <taxon>Eukaryota</taxon>
        <taxon>Metazoa</taxon>
        <taxon>Ecdysozoa</taxon>
        <taxon>Arthropoda</taxon>
        <taxon>Hexapoda</taxon>
        <taxon>Insecta</taxon>
        <taxon>Pterygota</taxon>
        <taxon>Neoptera</taxon>
        <taxon>Endopterygota</taxon>
        <taxon>Lepidoptera</taxon>
        <taxon>Glossata</taxon>
        <taxon>Ditrysia</taxon>
        <taxon>Tortricoidea</taxon>
        <taxon>Tortricidae</taxon>
        <taxon>Tortricinae</taxon>
        <taxon>Choristoneura</taxon>
    </lineage>
</organism>
<name>A0ACC0K4M9_CHOFU</name>
<comment type="caution">
    <text evidence="1">The sequence shown here is derived from an EMBL/GenBank/DDBJ whole genome shotgun (WGS) entry which is preliminary data.</text>
</comment>
<evidence type="ECO:0000313" key="1">
    <source>
        <dbReference type="EMBL" id="KAI8431411.1"/>
    </source>
</evidence>
<dbReference type="EMBL" id="CM046130">
    <property type="protein sequence ID" value="KAI8431411.1"/>
    <property type="molecule type" value="Genomic_DNA"/>
</dbReference>
<reference evidence="1 2" key="1">
    <citation type="journal article" date="2022" name="Genome Biol. Evol.">
        <title>The Spruce Budworm Genome: Reconstructing the Evolutionary History of Antifreeze Proteins.</title>
        <authorList>
            <person name="Beliveau C."/>
            <person name="Gagne P."/>
            <person name="Picq S."/>
            <person name="Vernygora O."/>
            <person name="Keeling C.I."/>
            <person name="Pinkney K."/>
            <person name="Doucet D."/>
            <person name="Wen F."/>
            <person name="Johnston J.S."/>
            <person name="Maaroufi H."/>
            <person name="Boyle B."/>
            <person name="Laroche J."/>
            <person name="Dewar K."/>
            <person name="Juretic N."/>
            <person name="Blackburn G."/>
            <person name="Nisole A."/>
            <person name="Brunet B."/>
            <person name="Brandao M."/>
            <person name="Lumley L."/>
            <person name="Duan J."/>
            <person name="Quan G."/>
            <person name="Lucarotti C.J."/>
            <person name="Roe A.D."/>
            <person name="Sperling F.A.H."/>
            <person name="Levesque R.C."/>
            <person name="Cusson M."/>
        </authorList>
    </citation>
    <scope>NUCLEOTIDE SEQUENCE [LARGE SCALE GENOMIC DNA]</scope>
    <source>
        <strain evidence="1">Glfc:IPQL:Cfum</strain>
    </source>
</reference>
<evidence type="ECO:0000313" key="2">
    <source>
        <dbReference type="Proteomes" id="UP001064048"/>
    </source>
</evidence>
<keyword evidence="2" id="KW-1185">Reference proteome</keyword>
<gene>
    <name evidence="1" type="ORF">MSG28_015933</name>
</gene>
<protein>
    <submittedName>
        <fullName evidence="1">Uncharacterized protein</fullName>
    </submittedName>
</protein>
<proteinExistence type="predicted"/>
<sequence length="181" mass="20520">MDEPPDIGGSPPEVAYNITIENKFSKLDESSMDTDVDQRSDRKRARPNKICKHCNKRKKRYDPTRRTKPRETDCSCQLPEITSIDTELSNAKSLDGFPSIVIRSYRKTTFAKPSSPRPKRLGYNKREHFNLIKDYDAPPPSNGVALNEAPPHRVALLDLSDDVLLLIMMNLSPRDLKALGL</sequence>
<accession>A0ACC0K4M9</accession>